<evidence type="ECO:0000256" key="1">
    <source>
        <dbReference type="SAM" id="Phobius"/>
    </source>
</evidence>
<sequence>MNGEALWEGENFTLLEYKTDEGKEGKIYVKDGFVCTKVNGGEACSGPLIPGPSHFEVIFSGGTLYVTQWDKNLLTLELGAKGLHPKLFLGLPSEKLYGMEIYAREPVPWKEENKPPGLLIGVLIIIGGIAAIVKMLERR</sequence>
<keyword evidence="1" id="KW-0472">Membrane</keyword>
<organism evidence="2 3">
    <name type="scientific">Thermococcus camini</name>
    <dbReference type="NCBI Taxonomy" id="2016373"/>
    <lineage>
        <taxon>Archaea</taxon>
        <taxon>Methanobacteriati</taxon>
        <taxon>Methanobacteriota</taxon>
        <taxon>Thermococci</taxon>
        <taxon>Thermococcales</taxon>
        <taxon>Thermococcaceae</taxon>
        <taxon>Thermococcus</taxon>
    </lineage>
</organism>
<name>A0A7G2D996_9EURY</name>
<reference evidence="2 3" key="1">
    <citation type="submission" date="2020-09" db="EMBL/GenBank/DDBJ databases">
        <authorList>
            <person name="Courtine D."/>
        </authorList>
    </citation>
    <scope>NUCLEOTIDE SEQUENCE [LARGE SCALE GENOMIC DNA]</scope>
    <source>
        <strain evidence="2 3">IRI35c</strain>
    </source>
</reference>
<protein>
    <submittedName>
        <fullName evidence="2">Uncharacterized protein</fullName>
    </submittedName>
</protein>
<evidence type="ECO:0000313" key="3">
    <source>
        <dbReference type="Proteomes" id="UP000516304"/>
    </source>
</evidence>
<dbReference type="Proteomes" id="UP000516304">
    <property type="component" value="Chromosome TIRI35C"/>
</dbReference>
<keyword evidence="1" id="KW-0812">Transmembrane</keyword>
<dbReference type="EMBL" id="LR881183">
    <property type="protein sequence ID" value="CAD5244478.1"/>
    <property type="molecule type" value="Genomic_DNA"/>
</dbReference>
<gene>
    <name evidence="2" type="ORF">TIRI35C_1324</name>
</gene>
<accession>A0A7G2D996</accession>
<keyword evidence="1" id="KW-1133">Transmembrane helix</keyword>
<dbReference type="KEGG" id="tcq:TIRI35C_1324"/>
<feature type="transmembrane region" description="Helical" evidence="1">
    <location>
        <begin position="117"/>
        <end position="136"/>
    </location>
</feature>
<evidence type="ECO:0000313" key="2">
    <source>
        <dbReference type="EMBL" id="CAD5244478.1"/>
    </source>
</evidence>
<dbReference type="AlphaFoldDB" id="A0A7G2D996"/>
<proteinExistence type="predicted"/>
<keyword evidence="3" id="KW-1185">Reference proteome</keyword>